<feature type="region of interest" description="Disordered" evidence="2">
    <location>
        <begin position="42"/>
        <end position="69"/>
    </location>
</feature>
<proteinExistence type="predicted"/>
<sequence length="234" mass="26052">MSDDKAEGAGKSPGGSKLESLSREDLIKFVKKQMLLLQRERAKSEDLKKKAVSAEGSAATQGGDQEAQKRIKDLEEQVSELTSERDDAFAAYNTVQASQESAAAKIHELEEQLQKLSLERDDISSKFATLSKANRELAEQVECMEIKDSSLRSSLQCMQEDQVKLAMQNKDLEDQLQEFKGERSEGEGQLVEVKAARDNLQLQVEELTSQLSVCKVNILSVTLPHSTSFKSHYI</sequence>
<evidence type="ECO:0000313" key="3">
    <source>
        <dbReference type="EMBL" id="KAK7090747.1"/>
    </source>
</evidence>
<dbReference type="EMBL" id="JBAMIC010000024">
    <property type="protein sequence ID" value="KAK7090747.1"/>
    <property type="molecule type" value="Genomic_DNA"/>
</dbReference>
<gene>
    <name evidence="3" type="ORF">V1264_010507</name>
</gene>
<name>A0AAN9APM2_9CAEN</name>
<accession>A0AAN9APM2</accession>
<dbReference type="AlphaFoldDB" id="A0AAN9APM2"/>
<evidence type="ECO:0000256" key="2">
    <source>
        <dbReference type="SAM" id="MobiDB-lite"/>
    </source>
</evidence>
<dbReference type="Proteomes" id="UP001374579">
    <property type="component" value="Unassembled WGS sequence"/>
</dbReference>
<evidence type="ECO:0000313" key="4">
    <source>
        <dbReference type="Proteomes" id="UP001374579"/>
    </source>
</evidence>
<keyword evidence="1" id="KW-0175">Coiled coil</keyword>
<evidence type="ECO:0000256" key="1">
    <source>
        <dbReference type="SAM" id="Coils"/>
    </source>
</evidence>
<organism evidence="3 4">
    <name type="scientific">Littorina saxatilis</name>
    <dbReference type="NCBI Taxonomy" id="31220"/>
    <lineage>
        <taxon>Eukaryota</taxon>
        <taxon>Metazoa</taxon>
        <taxon>Spiralia</taxon>
        <taxon>Lophotrochozoa</taxon>
        <taxon>Mollusca</taxon>
        <taxon>Gastropoda</taxon>
        <taxon>Caenogastropoda</taxon>
        <taxon>Littorinimorpha</taxon>
        <taxon>Littorinoidea</taxon>
        <taxon>Littorinidae</taxon>
        <taxon>Littorina</taxon>
    </lineage>
</organism>
<comment type="caution">
    <text evidence="3">The sequence shown here is derived from an EMBL/GenBank/DDBJ whole genome shotgun (WGS) entry which is preliminary data.</text>
</comment>
<reference evidence="3 4" key="1">
    <citation type="submission" date="2024-02" db="EMBL/GenBank/DDBJ databases">
        <title>Chromosome-scale genome assembly of the rough periwinkle Littorina saxatilis.</title>
        <authorList>
            <person name="De Jode A."/>
            <person name="Faria R."/>
            <person name="Formenti G."/>
            <person name="Sims Y."/>
            <person name="Smith T.P."/>
            <person name="Tracey A."/>
            <person name="Wood J.M.D."/>
            <person name="Zagrodzka Z.B."/>
            <person name="Johannesson K."/>
            <person name="Butlin R.K."/>
            <person name="Leder E.H."/>
        </authorList>
    </citation>
    <scope>NUCLEOTIDE SEQUENCE [LARGE SCALE GENOMIC DNA]</scope>
    <source>
        <strain evidence="3">Snail1</strain>
        <tissue evidence="3">Muscle</tissue>
    </source>
</reference>
<keyword evidence="4" id="KW-1185">Reference proteome</keyword>
<protein>
    <submittedName>
        <fullName evidence="3">Uncharacterized protein</fullName>
    </submittedName>
</protein>
<feature type="coiled-coil region" evidence="1">
    <location>
        <begin position="155"/>
        <end position="217"/>
    </location>
</feature>